<name>A0A927C1W5_9GAMM</name>
<dbReference type="CDD" id="cd00077">
    <property type="entry name" value="HDc"/>
    <property type="match status" value="1"/>
</dbReference>
<dbReference type="InterPro" id="IPR003607">
    <property type="entry name" value="HD/PDEase_dom"/>
</dbReference>
<dbReference type="PANTHER" id="PTHR33525">
    <property type="match status" value="1"/>
</dbReference>
<dbReference type="EMBL" id="JACXLD010000001">
    <property type="protein sequence ID" value="MBD2858131.1"/>
    <property type="molecule type" value="Genomic_DNA"/>
</dbReference>
<evidence type="ECO:0000313" key="3">
    <source>
        <dbReference type="EMBL" id="MBD2858131.1"/>
    </source>
</evidence>
<reference evidence="3" key="1">
    <citation type="submission" date="2020-09" db="EMBL/GenBank/DDBJ databases">
        <authorList>
            <person name="Yoon J.-W."/>
        </authorList>
    </citation>
    <scope>NUCLEOTIDE SEQUENCE</scope>
    <source>
        <strain evidence="3">KMU-158</strain>
    </source>
</reference>
<dbReference type="Proteomes" id="UP000610558">
    <property type="component" value="Unassembled WGS sequence"/>
</dbReference>
<accession>A0A927C1W5</accession>
<dbReference type="Gene3D" id="1.10.3210.10">
    <property type="entry name" value="Hypothetical protein af1432"/>
    <property type="match status" value="1"/>
</dbReference>
<organism evidence="3 4">
    <name type="scientific">Spongiibacter pelagi</name>
    <dbReference type="NCBI Taxonomy" id="2760804"/>
    <lineage>
        <taxon>Bacteria</taxon>
        <taxon>Pseudomonadati</taxon>
        <taxon>Pseudomonadota</taxon>
        <taxon>Gammaproteobacteria</taxon>
        <taxon>Cellvibrionales</taxon>
        <taxon>Spongiibacteraceae</taxon>
        <taxon>Spongiibacter</taxon>
    </lineage>
</organism>
<protein>
    <submittedName>
        <fullName evidence="3">HDOD domain-containing protein</fullName>
    </submittedName>
</protein>
<comment type="caution">
    <text evidence="3">The sequence shown here is derived from an EMBL/GenBank/DDBJ whole genome shotgun (WGS) entry which is preliminary data.</text>
</comment>
<dbReference type="Pfam" id="PF08668">
    <property type="entry name" value="HDOD"/>
    <property type="match status" value="1"/>
</dbReference>
<evidence type="ECO:0000259" key="1">
    <source>
        <dbReference type="PROSITE" id="PS51831"/>
    </source>
</evidence>
<dbReference type="NCBIfam" id="TIGR00277">
    <property type="entry name" value="HDIG"/>
    <property type="match status" value="1"/>
</dbReference>
<dbReference type="PROSITE" id="PS51833">
    <property type="entry name" value="HDOD"/>
    <property type="match status" value="1"/>
</dbReference>
<gene>
    <name evidence="3" type="ORF">IB286_03855</name>
</gene>
<dbReference type="AlphaFoldDB" id="A0A927C1W5"/>
<dbReference type="InterPro" id="IPR006675">
    <property type="entry name" value="HDIG_dom"/>
</dbReference>
<dbReference type="InterPro" id="IPR006674">
    <property type="entry name" value="HD_domain"/>
</dbReference>
<dbReference type="SUPFAM" id="SSF109604">
    <property type="entry name" value="HD-domain/PDEase-like"/>
    <property type="match status" value="1"/>
</dbReference>
<feature type="domain" description="HD" evidence="1">
    <location>
        <begin position="108"/>
        <end position="233"/>
    </location>
</feature>
<sequence>MLSPSSLVENVDSLISFPDVALRVNQLVNDPDSSAADIASTIESDPAITAKLLRVSNSAMMNNGTEITDINRAITRLGLRQVNELLMGIDVSQSFDKMPNQIVSLTNFWQHSLYCAVIARKLATQIKCDQANSAFSAGLLHDIGHLIMFSRAPDASEKALTLSLEDYDDSEIFLAEQETLGFDHSDVGLELARHWNLPQILQDCIYAHHEPYKLENPATLVWVIHIANSFAVLAEINSENIEDASKIKDEAWEVTGLSPAALPDCIAFARESVEDILSSFSAN</sequence>
<keyword evidence="4" id="KW-1185">Reference proteome</keyword>
<dbReference type="PROSITE" id="PS51831">
    <property type="entry name" value="HD"/>
    <property type="match status" value="1"/>
</dbReference>
<dbReference type="InterPro" id="IPR013976">
    <property type="entry name" value="HDOD"/>
</dbReference>
<evidence type="ECO:0000313" key="4">
    <source>
        <dbReference type="Proteomes" id="UP000610558"/>
    </source>
</evidence>
<proteinExistence type="predicted"/>
<dbReference type="InterPro" id="IPR052340">
    <property type="entry name" value="RNase_Y/CdgJ"/>
</dbReference>
<feature type="domain" description="HDOD" evidence="2">
    <location>
        <begin position="14"/>
        <end position="211"/>
    </location>
</feature>
<evidence type="ECO:0000259" key="2">
    <source>
        <dbReference type="PROSITE" id="PS51833"/>
    </source>
</evidence>
<dbReference type="PANTHER" id="PTHR33525:SF3">
    <property type="entry name" value="RIBONUCLEASE Y"/>
    <property type="match status" value="1"/>
</dbReference>
<dbReference type="RefSeq" id="WP_190762572.1">
    <property type="nucleotide sequence ID" value="NZ_JACXLD010000001.1"/>
</dbReference>